<dbReference type="Gene3D" id="3.40.50.1220">
    <property type="entry name" value="TPP-binding domain"/>
    <property type="match status" value="1"/>
</dbReference>
<dbReference type="EMBL" id="ABXA01000014">
    <property type="protein sequence ID" value="EEB36613.1"/>
    <property type="molecule type" value="Genomic_DNA"/>
</dbReference>
<accession>B6W7K6</accession>
<evidence type="ECO:0000313" key="1">
    <source>
        <dbReference type="EMBL" id="EEB36613.1"/>
    </source>
</evidence>
<dbReference type="SUPFAM" id="SSF52467">
    <property type="entry name" value="DHS-like NAD/FAD-binding domain"/>
    <property type="match status" value="1"/>
</dbReference>
<dbReference type="STRING" id="561177.ANHYDRO_00555"/>
<dbReference type="InterPro" id="IPR029035">
    <property type="entry name" value="DHS-like_NAD/FAD-binding_dom"/>
</dbReference>
<gene>
    <name evidence="1" type="ORF">ANHYDRO_00555</name>
</gene>
<evidence type="ECO:0000313" key="2">
    <source>
        <dbReference type="Proteomes" id="UP000005451"/>
    </source>
</evidence>
<reference evidence="1 2" key="1">
    <citation type="submission" date="2008-09" db="EMBL/GenBank/DDBJ databases">
        <authorList>
            <person name="Fulton L."/>
            <person name="Clifton S."/>
            <person name="Fulton B."/>
            <person name="Xu J."/>
            <person name="Minx P."/>
            <person name="Pepin K.H."/>
            <person name="Johnson M."/>
            <person name="Thiruvilangam P."/>
            <person name="Bhonagiri V."/>
            <person name="Nash W.E."/>
            <person name="Mardis E.R."/>
            <person name="Wilson R.K."/>
        </authorList>
    </citation>
    <scope>NUCLEOTIDE SEQUENCE [LARGE SCALE GENOMIC DNA]</scope>
    <source>
        <strain evidence="1 2">DSM 7454</strain>
    </source>
</reference>
<dbReference type="AlphaFoldDB" id="B6W7K6"/>
<protein>
    <submittedName>
        <fullName evidence="1">Uncharacterized protein</fullName>
    </submittedName>
</protein>
<name>B6W7K6_9FIRM</name>
<dbReference type="Pfam" id="PF13289">
    <property type="entry name" value="SIR2_2"/>
    <property type="match status" value="1"/>
</dbReference>
<dbReference type="Proteomes" id="UP000005451">
    <property type="component" value="Unassembled WGS sequence"/>
</dbReference>
<sequence>MMIIKNIEYPELLVESIKNDNLVIFCGAGISMGEPTNLPSFNELSDKIAELTNQEKRNDESDEQYLGRVENLGHDVHSKVCDILNATQTQPNTNHETLIDFFKKDIRIVTTNYDIMLESALEKKGRKANIYSYPALPYGDKFNGIVHLHGDVNNPTDIVLTDSDFGKSYMYHGNITMFLRGLFESEYTVLFIGYSYSDIVMKYFTRSLPDLSGKKRYIFTSSDQASNYKPLGLTPIIHEKNNYKQIYDSLLRIANLVTRDDNSWSLRIKDISEEVPNKINDEFDFEIKEILNNIHYSDKFFSKIKSRDWAEYLFNKGYFDEIFSSNKVDDFGTQRIEWLSREIIINETDLFLKFCYDKDFILSKKLQIEIATIICNKNTKIEKIEKLINLIDFNNLDFMLVDLLLDVCYTNRPKLDFVANEIYSSSLSFILNKKTIISTDKIGIDFKFENNIMKQLWNKYKLFKNKYYINILNNISNQLYNLKRYKIMGFNVEEFEFDSFYPRPEEYLSNHEQFFIIFKELLLGMDNKNKEYWYKTYISSDIPILLRSSLLILRHMSNITGKEKLNLLKSNNIKILDISLREELFWLYADIFPKLEDDDKKIFLNEIMNEEKLNKNFTDKSYFYQKYNLLIWLQRFDKSNQDIINKINSIKNRYDYFKPRENPEKSIGPTTLRLSDAQLPYTEIEIVNNLEGIIDELLSYEGDGFERAERITLIRKLEKICSENENFREKLIEILIKENELDTDLWRGIIMSLEKSNLSEQKLIYTFNRVFFNPIFDIYNLEISRVIFSIVNTRNNISDKLVNFFYKKINLLWKYSSNTEEKSLDYMTRALNSSKGNLALSLIKLIEISVKNSGEKYLEDRFKYFLEQMLNEEGYNDSLVVILGNASFFYSIDSDWCKENILYRYRSKDKETVNIAWNGFVHQSYLYTEFTLIFEPIYHEAIKNLDIFGKNLRKIILKGYVSLIFKFSENPLRDYIPNIFSGDIADATLELFYFELSKGIDQLDKAGRKEIFDKWIKEFLDRRAENYPIKTSNHEKNLIIKFLVKFPYFTSNLEEILKKFNKEFTIEQSTLYFFTQAIEISKDNAELVNKLMIFITDQMINNTQELITYDIKEDLKSVYYKILKYEVDIYNLEENLRFMNIIQ</sequence>
<dbReference type="eggNOG" id="COG0846">
    <property type="taxonomic scope" value="Bacteria"/>
</dbReference>
<reference evidence="1 2" key="2">
    <citation type="submission" date="2008-10" db="EMBL/GenBank/DDBJ databases">
        <title>Draft genome sequence of Anaerococcus hydrogenalis (DSM 7454).</title>
        <authorList>
            <person name="Sudarsanam P."/>
            <person name="Ley R."/>
            <person name="Guruge J."/>
            <person name="Turnbaugh P.J."/>
            <person name="Mahowald M."/>
            <person name="Liep D."/>
            <person name="Gordon J."/>
        </authorList>
    </citation>
    <scope>NUCLEOTIDE SEQUENCE [LARGE SCALE GENOMIC DNA]</scope>
    <source>
        <strain evidence="1 2">DSM 7454</strain>
    </source>
</reference>
<organism evidence="1 2">
    <name type="scientific">Anaerococcus hydrogenalis DSM 7454</name>
    <dbReference type="NCBI Taxonomy" id="561177"/>
    <lineage>
        <taxon>Bacteria</taxon>
        <taxon>Bacillati</taxon>
        <taxon>Bacillota</taxon>
        <taxon>Tissierellia</taxon>
        <taxon>Tissierellales</taxon>
        <taxon>Peptoniphilaceae</taxon>
        <taxon>Anaerococcus</taxon>
    </lineage>
</organism>
<dbReference type="RefSeq" id="WP_004813033.1">
    <property type="nucleotide sequence ID" value="NZ_ABXA01000014.1"/>
</dbReference>
<comment type="caution">
    <text evidence="1">The sequence shown here is derived from an EMBL/GenBank/DDBJ whole genome shotgun (WGS) entry which is preliminary data.</text>
</comment>
<proteinExistence type="predicted"/>